<evidence type="ECO:0000313" key="2">
    <source>
        <dbReference type="Proteomes" id="UP000818029"/>
    </source>
</evidence>
<dbReference type="RefSeq" id="XP_016755375.1">
    <property type="nucleotide sequence ID" value="XM_016899886.1"/>
</dbReference>
<reference evidence="3" key="2">
    <citation type="submission" date="2025-08" db="UniProtKB">
        <authorList>
            <consortium name="RefSeq"/>
        </authorList>
    </citation>
    <scope>IDENTIFICATION</scope>
</reference>
<feature type="region of interest" description="Disordered" evidence="1">
    <location>
        <begin position="155"/>
        <end position="189"/>
    </location>
</feature>
<dbReference type="PANTHER" id="PTHR15503">
    <property type="entry name" value="LDOC1 RELATED"/>
    <property type="match status" value="1"/>
</dbReference>
<evidence type="ECO:0000313" key="3">
    <source>
        <dbReference type="RefSeq" id="XP_016755375.1"/>
    </source>
</evidence>
<dbReference type="PANTHER" id="PTHR15503:SF45">
    <property type="entry name" value="RNA-DIRECTED DNA POLYMERASE HOMOLOG"/>
    <property type="match status" value="1"/>
</dbReference>
<dbReference type="KEGG" id="ghi:107963339"/>
<dbReference type="OrthoDB" id="1751882at2759"/>
<sequence length="353" mass="39770">MAEYSFEARERIMNDIDCTPKEKLKGAISLLRNEKYVGESYVDAQRREFMNLTQGDRIMVEYEFESSDSSTEGVRVCRLVDKAKITKEVKRVERQNNNRERGKNKRHSEPSSFVQIPKKWARPNGPSRVGVSVAPTVAQLCSDCARRHQGKCQRRLRPQRAVQQLPRGCGSAKSGNGMSRGQRAPSRGVNQTEVRYVPDVITDTFLVYDIPYVTLIDIGSTHSYIDSFVSDNLGIPVESISGEISVLSPLGQFVRVNRLYMNVLLEVQGVVFPANLIELRFGEFDLILASMDSSVKNIRIVREFLNIFPKELLGLPPNQKVKFGIDLLPGIAPVSIAPYHMAIKELIELKAQL</sequence>
<accession>A0A1U8PW50</accession>
<dbReference type="InterPro" id="IPR032567">
    <property type="entry name" value="RTL1-rel"/>
</dbReference>
<dbReference type="Pfam" id="PF08284">
    <property type="entry name" value="RVP_2"/>
    <property type="match status" value="1"/>
</dbReference>
<proteinExistence type="predicted"/>
<gene>
    <name evidence="3" type="primary">LOC107963339</name>
</gene>
<dbReference type="PaxDb" id="3635-A0A1U8PW50"/>
<dbReference type="Proteomes" id="UP000818029">
    <property type="component" value="Chromosome A06"/>
</dbReference>
<evidence type="ECO:0000256" key="1">
    <source>
        <dbReference type="SAM" id="MobiDB-lite"/>
    </source>
</evidence>
<dbReference type="AlphaFoldDB" id="A0A1U8PW50"/>
<feature type="region of interest" description="Disordered" evidence="1">
    <location>
        <begin position="91"/>
        <end position="127"/>
    </location>
</feature>
<organism evidence="2 3">
    <name type="scientific">Gossypium hirsutum</name>
    <name type="common">Upland cotton</name>
    <name type="synonym">Gossypium mexicanum</name>
    <dbReference type="NCBI Taxonomy" id="3635"/>
    <lineage>
        <taxon>Eukaryota</taxon>
        <taxon>Viridiplantae</taxon>
        <taxon>Streptophyta</taxon>
        <taxon>Embryophyta</taxon>
        <taxon>Tracheophyta</taxon>
        <taxon>Spermatophyta</taxon>
        <taxon>Magnoliopsida</taxon>
        <taxon>eudicotyledons</taxon>
        <taxon>Gunneridae</taxon>
        <taxon>Pentapetalae</taxon>
        <taxon>rosids</taxon>
        <taxon>malvids</taxon>
        <taxon>Malvales</taxon>
        <taxon>Malvaceae</taxon>
        <taxon>Malvoideae</taxon>
        <taxon>Gossypium</taxon>
    </lineage>
</organism>
<feature type="compositionally biased region" description="Basic and acidic residues" evidence="1">
    <location>
        <begin position="91"/>
        <end position="101"/>
    </location>
</feature>
<keyword evidence="2" id="KW-1185">Reference proteome</keyword>
<name>A0A1U8PW50_GOSHI</name>
<protein>
    <submittedName>
        <fullName evidence="3">Uncharacterized protein</fullName>
    </submittedName>
</protein>
<dbReference type="GeneID" id="107963339"/>
<reference evidence="2" key="1">
    <citation type="journal article" date="2020" name="Nat. Genet.">
        <title>Genomic diversifications of five Gossypium allopolyploid species and their impact on cotton improvement.</title>
        <authorList>
            <person name="Chen Z.J."/>
            <person name="Sreedasyam A."/>
            <person name="Ando A."/>
            <person name="Song Q."/>
            <person name="De Santiago L.M."/>
            <person name="Hulse-Kemp A.M."/>
            <person name="Ding M."/>
            <person name="Ye W."/>
            <person name="Kirkbride R.C."/>
            <person name="Jenkins J."/>
            <person name="Plott C."/>
            <person name="Lovell J."/>
            <person name="Lin Y.M."/>
            <person name="Vaughn R."/>
            <person name="Liu B."/>
            <person name="Simpson S."/>
            <person name="Scheffler B.E."/>
            <person name="Wen L."/>
            <person name="Saski C.A."/>
            <person name="Grover C.E."/>
            <person name="Hu G."/>
            <person name="Conover J.L."/>
            <person name="Carlson J.W."/>
            <person name="Shu S."/>
            <person name="Boston L.B."/>
            <person name="Williams M."/>
            <person name="Peterson D.G."/>
            <person name="McGee K."/>
            <person name="Jones D.C."/>
            <person name="Wendel J.F."/>
            <person name="Stelly D.M."/>
            <person name="Grimwood J."/>
            <person name="Schmutz J."/>
        </authorList>
    </citation>
    <scope>NUCLEOTIDE SEQUENCE [LARGE SCALE GENOMIC DNA]</scope>
    <source>
        <strain evidence="2">cv. TM-1</strain>
    </source>
</reference>
<dbReference type="CDD" id="cd00303">
    <property type="entry name" value="retropepsin_like"/>
    <property type="match status" value="1"/>
</dbReference>